<dbReference type="SMART" id="SM00220">
    <property type="entry name" value="S_TKc"/>
    <property type="match status" value="1"/>
</dbReference>
<evidence type="ECO:0000256" key="3">
    <source>
        <dbReference type="ARBA" id="ARBA00022777"/>
    </source>
</evidence>
<evidence type="ECO:0000256" key="8">
    <source>
        <dbReference type="ARBA" id="ARBA00049299"/>
    </source>
</evidence>
<evidence type="ECO:0000256" key="2">
    <source>
        <dbReference type="ARBA" id="ARBA00022741"/>
    </source>
</evidence>
<dbReference type="PANTHER" id="PTHR48013:SF9">
    <property type="entry name" value="DUAL SPECIFICITY MITOGEN-ACTIVATED PROTEIN KINASE KINASE 5"/>
    <property type="match status" value="1"/>
</dbReference>
<protein>
    <recommendedName>
        <fullName evidence="6">mitogen-activated protein kinase kinase</fullName>
        <ecNumber evidence="6">2.7.12.2</ecNumber>
    </recommendedName>
</protein>
<dbReference type="SUPFAM" id="SSF56112">
    <property type="entry name" value="Protein kinase-like (PK-like)"/>
    <property type="match status" value="1"/>
</dbReference>
<dbReference type="EC" id="2.7.12.2" evidence="6"/>
<proteinExistence type="inferred from homology"/>
<reference evidence="12" key="3">
    <citation type="submission" date="2015-06" db="UniProtKB">
        <authorList>
            <consortium name="EnsemblProtists"/>
        </authorList>
    </citation>
    <scope>IDENTIFICATION</scope>
</reference>
<dbReference type="GO" id="GO:0005524">
    <property type="term" value="F:ATP binding"/>
    <property type="evidence" value="ECO:0007669"/>
    <property type="project" value="UniProtKB-KW"/>
</dbReference>
<dbReference type="GeneID" id="17304934"/>
<comment type="catalytic activity">
    <reaction evidence="7">
        <text>L-seryl-[protein] + ATP = O-phospho-L-seryl-[protein] + ADP + H(+)</text>
        <dbReference type="Rhea" id="RHEA:17989"/>
        <dbReference type="Rhea" id="RHEA-COMP:9863"/>
        <dbReference type="Rhea" id="RHEA-COMP:11604"/>
        <dbReference type="ChEBI" id="CHEBI:15378"/>
        <dbReference type="ChEBI" id="CHEBI:29999"/>
        <dbReference type="ChEBI" id="CHEBI:30616"/>
        <dbReference type="ChEBI" id="CHEBI:83421"/>
        <dbReference type="ChEBI" id="CHEBI:456216"/>
        <dbReference type="EC" id="2.7.12.2"/>
    </reaction>
</comment>
<evidence type="ECO:0000313" key="11">
    <source>
        <dbReference type="EMBL" id="EKX48347.1"/>
    </source>
</evidence>
<dbReference type="HOGENOM" id="CLU_000288_63_44_1"/>
<keyword evidence="4" id="KW-0067">ATP-binding</keyword>
<dbReference type="InterPro" id="IPR000719">
    <property type="entry name" value="Prot_kinase_dom"/>
</dbReference>
<evidence type="ECO:0000256" key="5">
    <source>
        <dbReference type="ARBA" id="ARBA00038035"/>
    </source>
</evidence>
<feature type="domain" description="Protein kinase" evidence="10">
    <location>
        <begin position="3"/>
        <end position="249"/>
    </location>
</feature>
<comment type="similarity">
    <text evidence="5">Belongs to the protein kinase superfamily. STE Ser/Thr protein kinase family. MAP kinase kinase subfamily.</text>
</comment>
<dbReference type="STRING" id="905079.L1JJ74"/>
<dbReference type="Gene3D" id="1.10.510.10">
    <property type="entry name" value="Transferase(Phosphotransferase) domain 1"/>
    <property type="match status" value="1"/>
</dbReference>
<dbReference type="InterPro" id="IPR008271">
    <property type="entry name" value="Ser/Thr_kinase_AS"/>
</dbReference>
<accession>L1JJ74</accession>
<reference evidence="11 13" key="1">
    <citation type="journal article" date="2012" name="Nature">
        <title>Algal genomes reveal evolutionary mosaicism and the fate of nucleomorphs.</title>
        <authorList>
            <consortium name="DOE Joint Genome Institute"/>
            <person name="Curtis B.A."/>
            <person name="Tanifuji G."/>
            <person name="Burki F."/>
            <person name="Gruber A."/>
            <person name="Irimia M."/>
            <person name="Maruyama S."/>
            <person name="Arias M.C."/>
            <person name="Ball S.G."/>
            <person name="Gile G.H."/>
            <person name="Hirakawa Y."/>
            <person name="Hopkins J.F."/>
            <person name="Kuo A."/>
            <person name="Rensing S.A."/>
            <person name="Schmutz J."/>
            <person name="Symeonidi A."/>
            <person name="Elias M."/>
            <person name="Eveleigh R.J."/>
            <person name="Herman E.K."/>
            <person name="Klute M.J."/>
            <person name="Nakayama T."/>
            <person name="Obornik M."/>
            <person name="Reyes-Prieto A."/>
            <person name="Armbrust E.V."/>
            <person name="Aves S.J."/>
            <person name="Beiko R.G."/>
            <person name="Coutinho P."/>
            <person name="Dacks J.B."/>
            <person name="Durnford D.G."/>
            <person name="Fast N.M."/>
            <person name="Green B.R."/>
            <person name="Grisdale C.J."/>
            <person name="Hempel F."/>
            <person name="Henrissat B."/>
            <person name="Hoppner M.P."/>
            <person name="Ishida K."/>
            <person name="Kim E."/>
            <person name="Koreny L."/>
            <person name="Kroth P.G."/>
            <person name="Liu Y."/>
            <person name="Malik S.B."/>
            <person name="Maier U.G."/>
            <person name="McRose D."/>
            <person name="Mock T."/>
            <person name="Neilson J.A."/>
            <person name="Onodera N.T."/>
            <person name="Poole A.M."/>
            <person name="Pritham E.J."/>
            <person name="Richards T.A."/>
            <person name="Rocap G."/>
            <person name="Roy S.W."/>
            <person name="Sarai C."/>
            <person name="Schaack S."/>
            <person name="Shirato S."/>
            <person name="Slamovits C.H."/>
            <person name="Spencer D.F."/>
            <person name="Suzuki S."/>
            <person name="Worden A.Z."/>
            <person name="Zauner S."/>
            <person name="Barry K."/>
            <person name="Bell C."/>
            <person name="Bharti A.K."/>
            <person name="Crow J.A."/>
            <person name="Grimwood J."/>
            <person name="Kramer R."/>
            <person name="Lindquist E."/>
            <person name="Lucas S."/>
            <person name="Salamov A."/>
            <person name="McFadden G.I."/>
            <person name="Lane C.E."/>
            <person name="Keeling P.J."/>
            <person name="Gray M.W."/>
            <person name="Grigoriev I.V."/>
            <person name="Archibald J.M."/>
        </authorList>
    </citation>
    <scope>NUCLEOTIDE SEQUENCE</scope>
    <source>
        <strain evidence="11 13">CCMP2712</strain>
    </source>
</reference>
<keyword evidence="1" id="KW-0808">Transferase</keyword>
<sequence length="249" mass="27235">ESYMVLSTAGSGGMGTVYVASKEGSDDKYALKICNNSNESRKDREAVILEKLVSVKHPNIVRFLGSSYLDKRLIILMELVQGVSLDLWLQHKGIVSLQDAKTIMLQFADGMSAVHSHKIAHRDLKPSNLMIDDVTGNIVIVDFGLSKELNANMTVTSAKSVIGTAMYMSPEQLEGITSAVDLRSDVWAMGIICYEIVAGNTPFQPPSLDESRIFTAILSKPVPELPADAAPAPFQLVVRKALEKKQEDR</sequence>
<evidence type="ECO:0000256" key="9">
    <source>
        <dbReference type="ARBA" id="ARBA00051693"/>
    </source>
</evidence>
<organism evidence="11">
    <name type="scientific">Guillardia theta (strain CCMP2712)</name>
    <name type="common">Cryptophyte</name>
    <dbReference type="NCBI Taxonomy" id="905079"/>
    <lineage>
        <taxon>Eukaryota</taxon>
        <taxon>Cryptophyceae</taxon>
        <taxon>Pyrenomonadales</taxon>
        <taxon>Geminigeraceae</taxon>
        <taxon>Guillardia</taxon>
    </lineage>
</organism>
<name>L1JJ74_GUITC</name>
<keyword evidence="3" id="KW-0418">Kinase</keyword>
<dbReference type="EnsemblProtists" id="EKX48347">
    <property type="protein sequence ID" value="EKX48347"/>
    <property type="gene ID" value="GUITHDRAFT_46856"/>
</dbReference>
<keyword evidence="2" id="KW-0547">Nucleotide-binding</keyword>
<dbReference type="PaxDb" id="55529-EKX48347"/>
<evidence type="ECO:0000256" key="6">
    <source>
        <dbReference type="ARBA" id="ARBA00038999"/>
    </source>
</evidence>
<comment type="catalytic activity">
    <reaction evidence="8">
        <text>L-threonyl-[protein] + ATP = O-phospho-L-threonyl-[protein] + ADP + H(+)</text>
        <dbReference type="Rhea" id="RHEA:46608"/>
        <dbReference type="Rhea" id="RHEA-COMP:11060"/>
        <dbReference type="Rhea" id="RHEA-COMP:11605"/>
        <dbReference type="ChEBI" id="CHEBI:15378"/>
        <dbReference type="ChEBI" id="CHEBI:30013"/>
        <dbReference type="ChEBI" id="CHEBI:30616"/>
        <dbReference type="ChEBI" id="CHEBI:61977"/>
        <dbReference type="ChEBI" id="CHEBI:456216"/>
        <dbReference type="EC" id="2.7.12.2"/>
    </reaction>
</comment>
<evidence type="ECO:0000256" key="1">
    <source>
        <dbReference type="ARBA" id="ARBA00022679"/>
    </source>
</evidence>
<dbReference type="OrthoDB" id="298008at2759"/>
<keyword evidence="13" id="KW-1185">Reference proteome</keyword>
<reference evidence="13" key="2">
    <citation type="submission" date="2012-11" db="EMBL/GenBank/DDBJ databases">
        <authorList>
            <person name="Kuo A."/>
            <person name="Curtis B.A."/>
            <person name="Tanifuji G."/>
            <person name="Burki F."/>
            <person name="Gruber A."/>
            <person name="Irimia M."/>
            <person name="Maruyama S."/>
            <person name="Arias M.C."/>
            <person name="Ball S.G."/>
            <person name="Gile G.H."/>
            <person name="Hirakawa Y."/>
            <person name="Hopkins J.F."/>
            <person name="Rensing S.A."/>
            <person name="Schmutz J."/>
            <person name="Symeonidi A."/>
            <person name="Elias M."/>
            <person name="Eveleigh R.J."/>
            <person name="Herman E.K."/>
            <person name="Klute M.J."/>
            <person name="Nakayama T."/>
            <person name="Obornik M."/>
            <person name="Reyes-Prieto A."/>
            <person name="Armbrust E.V."/>
            <person name="Aves S.J."/>
            <person name="Beiko R.G."/>
            <person name="Coutinho P."/>
            <person name="Dacks J.B."/>
            <person name="Durnford D.G."/>
            <person name="Fast N.M."/>
            <person name="Green B.R."/>
            <person name="Grisdale C."/>
            <person name="Hempe F."/>
            <person name="Henrissat B."/>
            <person name="Hoppner M.P."/>
            <person name="Ishida K.-I."/>
            <person name="Kim E."/>
            <person name="Koreny L."/>
            <person name="Kroth P.G."/>
            <person name="Liu Y."/>
            <person name="Malik S.-B."/>
            <person name="Maier U.G."/>
            <person name="McRose D."/>
            <person name="Mock T."/>
            <person name="Neilson J.A."/>
            <person name="Onodera N.T."/>
            <person name="Poole A.M."/>
            <person name="Pritham E.J."/>
            <person name="Richards T.A."/>
            <person name="Rocap G."/>
            <person name="Roy S.W."/>
            <person name="Sarai C."/>
            <person name="Schaack S."/>
            <person name="Shirato S."/>
            <person name="Slamovits C.H."/>
            <person name="Spencer D.F."/>
            <person name="Suzuki S."/>
            <person name="Worden A.Z."/>
            <person name="Zauner S."/>
            <person name="Barry K."/>
            <person name="Bell C."/>
            <person name="Bharti A.K."/>
            <person name="Crow J.A."/>
            <person name="Grimwood J."/>
            <person name="Kramer R."/>
            <person name="Lindquist E."/>
            <person name="Lucas S."/>
            <person name="Salamov A."/>
            <person name="McFadden G.I."/>
            <person name="Lane C.E."/>
            <person name="Keeling P.J."/>
            <person name="Gray M.W."/>
            <person name="Grigoriev I.V."/>
            <person name="Archibald J.M."/>
        </authorList>
    </citation>
    <scope>NUCLEOTIDE SEQUENCE</scope>
    <source>
        <strain evidence="13">CCMP2712</strain>
    </source>
</reference>
<evidence type="ECO:0000256" key="4">
    <source>
        <dbReference type="ARBA" id="ARBA00022840"/>
    </source>
</evidence>
<dbReference type="EMBL" id="JH992986">
    <property type="protein sequence ID" value="EKX48347.1"/>
    <property type="molecule type" value="Genomic_DNA"/>
</dbReference>
<dbReference type="PROSITE" id="PS50011">
    <property type="entry name" value="PROTEIN_KINASE_DOM"/>
    <property type="match status" value="1"/>
</dbReference>
<evidence type="ECO:0000256" key="7">
    <source>
        <dbReference type="ARBA" id="ARBA00049014"/>
    </source>
</evidence>
<dbReference type="Pfam" id="PF00069">
    <property type="entry name" value="Pkinase"/>
    <property type="match status" value="1"/>
</dbReference>
<dbReference type="InterPro" id="IPR011009">
    <property type="entry name" value="Kinase-like_dom_sf"/>
</dbReference>
<evidence type="ECO:0000259" key="10">
    <source>
        <dbReference type="PROSITE" id="PS50011"/>
    </source>
</evidence>
<dbReference type="GO" id="GO:0004708">
    <property type="term" value="F:MAP kinase kinase activity"/>
    <property type="evidence" value="ECO:0007669"/>
    <property type="project" value="UniProtKB-EC"/>
</dbReference>
<dbReference type="AlphaFoldDB" id="L1JJ74"/>
<feature type="non-terminal residue" evidence="11">
    <location>
        <position position="249"/>
    </location>
</feature>
<dbReference type="Proteomes" id="UP000011087">
    <property type="component" value="Unassembled WGS sequence"/>
</dbReference>
<dbReference type="PROSITE" id="PS00108">
    <property type="entry name" value="PROTEIN_KINASE_ST"/>
    <property type="match status" value="1"/>
</dbReference>
<dbReference type="OMA" id="EENHANW"/>
<comment type="catalytic activity">
    <reaction evidence="9">
        <text>L-tyrosyl-[protein] + ATP = O-phospho-L-tyrosyl-[protein] + ADP + H(+)</text>
        <dbReference type="Rhea" id="RHEA:10596"/>
        <dbReference type="Rhea" id="RHEA-COMP:10136"/>
        <dbReference type="Rhea" id="RHEA-COMP:20101"/>
        <dbReference type="ChEBI" id="CHEBI:15378"/>
        <dbReference type="ChEBI" id="CHEBI:30616"/>
        <dbReference type="ChEBI" id="CHEBI:46858"/>
        <dbReference type="ChEBI" id="CHEBI:61978"/>
        <dbReference type="ChEBI" id="CHEBI:456216"/>
        <dbReference type="EC" id="2.7.12.2"/>
    </reaction>
</comment>
<dbReference type="KEGG" id="gtt:GUITHDRAFT_46856"/>
<dbReference type="RefSeq" id="XP_005835327.1">
    <property type="nucleotide sequence ID" value="XM_005835270.1"/>
</dbReference>
<evidence type="ECO:0000313" key="12">
    <source>
        <dbReference type="EnsemblProtists" id="EKX48347"/>
    </source>
</evidence>
<dbReference type="PANTHER" id="PTHR48013">
    <property type="entry name" value="DUAL SPECIFICITY MITOGEN-ACTIVATED PROTEIN KINASE KINASE 5-RELATED"/>
    <property type="match status" value="1"/>
</dbReference>
<dbReference type="CDD" id="cd14014">
    <property type="entry name" value="STKc_PknB_like"/>
    <property type="match status" value="1"/>
</dbReference>
<dbReference type="eggNOG" id="KOG0598">
    <property type="taxonomic scope" value="Eukaryota"/>
</dbReference>
<gene>
    <name evidence="11" type="ORF">GUITHDRAFT_46856</name>
</gene>
<evidence type="ECO:0000313" key="13">
    <source>
        <dbReference type="Proteomes" id="UP000011087"/>
    </source>
</evidence>
<feature type="non-terminal residue" evidence="11">
    <location>
        <position position="1"/>
    </location>
</feature>